<keyword evidence="5" id="KW-0863">Zinc-finger</keyword>
<gene>
    <name evidence="9" type="ORF">POCTA_138.1.T0450228</name>
</gene>
<dbReference type="OrthoDB" id="312317at2759"/>
<proteinExistence type="predicted"/>
<evidence type="ECO:0000259" key="8">
    <source>
        <dbReference type="PROSITE" id="PS51873"/>
    </source>
</evidence>
<protein>
    <recommendedName>
        <fullName evidence="8">RING-type domain-containing protein</fullName>
    </recommendedName>
</protein>
<dbReference type="PANTHER" id="PTHR22770">
    <property type="entry name" value="UBIQUITIN CONJUGATING ENZYME 7 INTERACTING PROTEIN-RELATED"/>
    <property type="match status" value="1"/>
</dbReference>
<dbReference type="OMA" id="ILPCCQK"/>
<dbReference type="GO" id="GO:0004842">
    <property type="term" value="F:ubiquitin-protein transferase activity"/>
    <property type="evidence" value="ECO:0007669"/>
    <property type="project" value="TreeGrafter"/>
</dbReference>
<comment type="pathway">
    <text evidence="1">Protein modification; protein ubiquitination.</text>
</comment>
<feature type="domain" description="RING-type" evidence="8">
    <location>
        <begin position="280"/>
        <end position="481"/>
    </location>
</feature>
<organism evidence="9 10">
    <name type="scientific">Paramecium octaurelia</name>
    <dbReference type="NCBI Taxonomy" id="43137"/>
    <lineage>
        <taxon>Eukaryota</taxon>
        <taxon>Sar</taxon>
        <taxon>Alveolata</taxon>
        <taxon>Ciliophora</taxon>
        <taxon>Intramacronucleata</taxon>
        <taxon>Oligohymenophorea</taxon>
        <taxon>Peniculida</taxon>
        <taxon>Parameciidae</taxon>
        <taxon>Paramecium</taxon>
    </lineage>
</organism>
<evidence type="ECO:0000256" key="2">
    <source>
        <dbReference type="ARBA" id="ARBA00022679"/>
    </source>
</evidence>
<evidence type="ECO:0000256" key="5">
    <source>
        <dbReference type="ARBA" id="ARBA00022771"/>
    </source>
</evidence>
<evidence type="ECO:0000313" key="10">
    <source>
        <dbReference type="Proteomes" id="UP000683925"/>
    </source>
</evidence>
<keyword evidence="10" id="KW-1185">Reference proteome</keyword>
<accession>A0A8S1UM64</accession>
<dbReference type="GO" id="GO:0043161">
    <property type="term" value="P:proteasome-mediated ubiquitin-dependent protein catabolic process"/>
    <property type="evidence" value="ECO:0007669"/>
    <property type="project" value="TreeGrafter"/>
</dbReference>
<keyword evidence="6" id="KW-0833">Ubl conjugation pathway</keyword>
<comment type="caution">
    <text evidence="9">The sequence shown here is derived from an EMBL/GenBank/DDBJ whole genome shotgun (WGS) entry which is preliminary data.</text>
</comment>
<keyword evidence="4" id="KW-0677">Repeat</keyword>
<dbReference type="AlphaFoldDB" id="A0A8S1UM64"/>
<dbReference type="GO" id="GO:0008270">
    <property type="term" value="F:zinc ion binding"/>
    <property type="evidence" value="ECO:0007669"/>
    <property type="project" value="UniProtKB-KW"/>
</dbReference>
<dbReference type="EMBL" id="CAJJDP010000045">
    <property type="protein sequence ID" value="CAD8164782.1"/>
    <property type="molecule type" value="Genomic_DNA"/>
</dbReference>
<dbReference type="PANTHER" id="PTHR22770:SF13">
    <property type="entry name" value="RING-TYPE DOMAIN-CONTAINING PROTEIN"/>
    <property type="match status" value="1"/>
</dbReference>
<evidence type="ECO:0000313" key="9">
    <source>
        <dbReference type="EMBL" id="CAD8164782.1"/>
    </source>
</evidence>
<dbReference type="Proteomes" id="UP000683925">
    <property type="component" value="Unassembled WGS sequence"/>
</dbReference>
<reference evidence="9" key="1">
    <citation type="submission" date="2021-01" db="EMBL/GenBank/DDBJ databases">
        <authorList>
            <consortium name="Genoscope - CEA"/>
            <person name="William W."/>
        </authorList>
    </citation>
    <scope>NUCLEOTIDE SEQUENCE</scope>
</reference>
<name>A0A8S1UM64_PAROT</name>
<evidence type="ECO:0000256" key="6">
    <source>
        <dbReference type="ARBA" id="ARBA00022786"/>
    </source>
</evidence>
<dbReference type="GO" id="GO:0097039">
    <property type="term" value="P:protein linear polyubiquitination"/>
    <property type="evidence" value="ECO:0007669"/>
    <property type="project" value="TreeGrafter"/>
</dbReference>
<dbReference type="InterPro" id="IPR044066">
    <property type="entry name" value="TRIAD_supradom"/>
</dbReference>
<dbReference type="InterPro" id="IPR051628">
    <property type="entry name" value="LUBAC_E3_Ligases"/>
</dbReference>
<evidence type="ECO:0000256" key="7">
    <source>
        <dbReference type="ARBA" id="ARBA00022833"/>
    </source>
</evidence>
<keyword evidence="3" id="KW-0479">Metal-binding</keyword>
<dbReference type="PROSITE" id="PS51873">
    <property type="entry name" value="TRIAD"/>
    <property type="match status" value="1"/>
</dbReference>
<keyword evidence="7" id="KW-0862">Zinc</keyword>
<evidence type="ECO:0000256" key="1">
    <source>
        <dbReference type="ARBA" id="ARBA00004906"/>
    </source>
</evidence>
<sequence length="526" mass="61986">MHNQQKQMECNLQTQQKQMEKNMNSQYNQIPFKRSAQPIKLLEEHRFEEQQARLYFQKDKLWMTSPNFKDQTIQAFIMNFQQILNETSTKKQLPLKTTLQEMGINANKISNIEMLLNSKQIELKEVAKLLQIKLIFIITQPNKQWEFGETDDQVLKIIIEMKNSTQNFSFIFGLSLQKQQFKAPQFVSQNSQKLFTPNHPNPLTQESRIYTPSNKLQKNQPLQAQFIQNFSSSLPNYQDKKKQEDEDFVLTTSQISEQHKEKEKPVQKINMARSFPVHIDLIQCEICSQNYEKTFENQIILPCCQKIVHRNCVEDDLEKSDDIFENKKCYFCSKPFEMIFLKKVIGLNKFQEKVQKQIIEKCVDTCFNCKAKFPIIPQQQEKIFAIKCKNCEVEICSKCRSKFHGKSSDCYNIRQELFKVFQGQPIIVCEFCNLIQTKDDGCNHVTCYQCKMDLCSICSVDRRPILSHGNHFHRKGCDNYAVEENKKNMTEERDRNCELCKTNPNRACQIPIDLETYKKLKGYDFS</sequence>
<evidence type="ECO:0000256" key="3">
    <source>
        <dbReference type="ARBA" id="ARBA00022723"/>
    </source>
</evidence>
<keyword evidence="2" id="KW-0808">Transferase</keyword>
<dbReference type="GO" id="GO:0043130">
    <property type="term" value="F:ubiquitin binding"/>
    <property type="evidence" value="ECO:0007669"/>
    <property type="project" value="TreeGrafter"/>
</dbReference>
<dbReference type="GO" id="GO:0000151">
    <property type="term" value="C:ubiquitin ligase complex"/>
    <property type="evidence" value="ECO:0007669"/>
    <property type="project" value="TreeGrafter"/>
</dbReference>
<evidence type="ECO:0000256" key="4">
    <source>
        <dbReference type="ARBA" id="ARBA00022737"/>
    </source>
</evidence>